<evidence type="ECO:0000313" key="11">
    <source>
        <dbReference type="Proteomes" id="UP001649230"/>
    </source>
</evidence>
<protein>
    <submittedName>
        <fullName evidence="10">ABC transporter permease</fullName>
    </submittedName>
</protein>
<feature type="domain" description="MacB-like periplasmic core" evidence="9">
    <location>
        <begin position="21"/>
        <end position="234"/>
    </location>
</feature>
<proteinExistence type="inferred from homology"/>
<dbReference type="Pfam" id="PF12704">
    <property type="entry name" value="MacB_PCD"/>
    <property type="match status" value="1"/>
</dbReference>
<organism evidence="10 11">
    <name type="scientific">Paenibacillus hexagrammi</name>
    <dbReference type="NCBI Taxonomy" id="2908839"/>
    <lineage>
        <taxon>Bacteria</taxon>
        <taxon>Bacillati</taxon>
        <taxon>Bacillota</taxon>
        <taxon>Bacilli</taxon>
        <taxon>Bacillales</taxon>
        <taxon>Paenibacillaceae</taxon>
        <taxon>Paenibacillus</taxon>
    </lineage>
</organism>
<evidence type="ECO:0000256" key="3">
    <source>
        <dbReference type="ARBA" id="ARBA00022692"/>
    </source>
</evidence>
<reference evidence="10 11" key="1">
    <citation type="journal article" date="2024" name="Int. J. Syst. Evol. Microbiol.">
        <title>Paenibacillus hexagrammi sp. nov., a novel bacterium isolated from the gut content of Hexagrammos agrammus.</title>
        <authorList>
            <person name="Jung H.K."/>
            <person name="Kim D.G."/>
            <person name="Zin H."/>
            <person name="Park J."/>
            <person name="Jung H."/>
            <person name="Kim Y.O."/>
            <person name="Kong H.J."/>
            <person name="Kim J.W."/>
            <person name="Kim Y.S."/>
        </authorList>
    </citation>
    <scope>NUCLEOTIDE SEQUENCE [LARGE SCALE GENOMIC DNA]</scope>
    <source>
        <strain evidence="10 11">YPD9-1</strain>
    </source>
</reference>
<evidence type="ECO:0000256" key="6">
    <source>
        <dbReference type="ARBA" id="ARBA00038076"/>
    </source>
</evidence>
<dbReference type="InterPro" id="IPR025857">
    <property type="entry name" value="MacB_PCD"/>
</dbReference>
<dbReference type="PANTHER" id="PTHR30572:SF4">
    <property type="entry name" value="ABC TRANSPORTER PERMEASE YTRF"/>
    <property type="match status" value="1"/>
</dbReference>
<evidence type="ECO:0000259" key="8">
    <source>
        <dbReference type="Pfam" id="PF02687"/>
    </source>
</evidence>
<dbReference type="Pfam" id="PF02687">
    <property type="entry name" value="FtsX"/>
    <property type="match status" value="1"/>
</dbReference>
<feature type="transmembrane region" description="Helical" evidence="7">
    <location>
        <begin position="269"/>
        <end position="292"/>
    </location>
</feature>
<comment type="subcellular location">
    <subcellularLocation>
        <location evidence="1">Cell membrane</location>
        <topology evidence="1">Multi-pass membrane protein</topology>
    </subcellularLocation>
</comment>
<feature type="transmembrane region" description="Helical" evidence="7">
    <location>
        <begin position="312"/>
        <end position="345"/>
    </location>
</feature>
<feature type="domain" description="ABC3 transporter permease C-terminal" evidence="8">
    <location>
        <begin position="271"/>
        <end position="385"/>
    </location>
</feature>
<gene>
    <name evidence="10" type="ORF">L0M14_25300</name>
</gene>
<dbReference type="InterPro" id="IPR003838">
    <property type="entry name" value="ABC3_permease_C"/>
</dbReference>
<feature type="transmembrane region" description="Helical" evidence="7">
    <location>
        <begin position="21"/>
        <end position="42"/>
    </location>
</feature>
<evidence type="ECO:0000313" key="10">
    <source>
        <dbReference type="EMBL" id="UJF32856.1"/>
    </source>
</evidence>
<dbReference type="RefSeq" id="WP_235119199.1">
    <property type="nucleotide sequence ID" value="NZ_CP090978.1"/>
</dbReference>
<comment type="similarity">
    <text evidence="6">Belongs to the ABC-4 integral membrane protein family.</text>
</comment>
<evidence type="ECO:0000256" key="4">
    <source>
        <dbReference type="ARBA" id="ARBA00022989"/>
    </source>
</evidence>
<dbReference type="Proteomes" id="UP001649230">
    <property type="component" value="Chromosome"/>
</dbReference>
<keyword evidence="3 7" id="KW-0812">Transmembrane</keyword>
<evidence type="ECO:0000256" key="7">
    <source>
        <dbReference type="SAM" id="Phobius"/>
    </source>
</evidence>
<accession>A0ABY3SI01</accession>
<keyword evidence="5 7" id="KW-0472">Membrane</keyword>
<dbReference type="PANTHER" id="PTHR30572">
    <property type="entry name" value="MEMBRANE COMPONENT OF TRANSPORTER-RELATED"/>
    <property type="match status" value="1"/>
</dbReference>
<dbReference type="EMBL" id="CP090978">
    <property type="protein sequence ID" value="UJF32856.1"/>
    <property type="molecule type" value="Genomic_DNA"/>
</dbReference>
<evidence type="ECO:0000256" key="5">
    <source>
        <dbReference type="ARBA" id="ARBA00023136"/>
    </source>
</evidence>
<sequence>MRAWELIQMALATIRANPLRTVLTMLGVIIGVSSVITLVAIGQGTSKAIEKQYEGLGTNLLTVNLMGNGRATQLNYDEFMQLEGTAGIQSIAPTMSKNSANVKYDRDEETYNVTGTNDRYLELQKGEMASGRFLAQADLDFRNHVAVIGSDVAKQFFGTEDPLDEELNVNGYMYTVIGVLKSKGSNTSGTSLDSAVLVPLPTMSRDFKLGSIRSAYVEAASGEQVSRVQTVLEAYLTNKFKSTSGWNIFNSSELISTRQSASSSLTNQLVAVAAISLVVGGIGIMNIMLVTVSERTREIGIRKSIGAKRRNILLQFLVEATLISGMGGLIGLLAGVGLALAWPYINPSQETSLSISVGLYAFLFSALVGVIFGLYPANKASKLKPIDALRFD</sequence>
<evidence type="ECO:0000259" key="9">
    <source>
        <dbReference type="Pfam" id="PF12704"/>
    </source>
</evidence>
<evidence type="ECO:0000256" key="2">
    <source>
        <dbReference type="ARBA" id="ARBA00022475"/>
    </source>
</evidence>
<keyword evidence="2" id="KW-1003">Cell membrane</keyword>
<evidence type="ECO:0000256" key="1">
    <source>
        <dbReference type="ARBA" id="ARBA00004651"/>
    </source>
</evidence>
<keyword evidence="4 7" id="KW-1133">Transmembrane helix</keyword>
<name>A0ABY3SI01_9BACL</name>
<dbReference type="InterPro" id="IPR050250">
    <property type="entry name" value="Macrolide_Exporter_MacB"/>
</dbReference>
<keyword evidence="11" id="KW-1185">Reference proteome</keyword>
<feature type="transmembrane region" description="Helical" evidence="7">
    <location>
        <begin position="357"/>
        <end position="375"/>
    </location>
</feature>